<evidence type="ECO:0000313" key="2">
    <source>
        <dbReference type="EMBL" id="SMF99447.1"/>
    </source>
</evidence>
<feature type="region of interest" description="Disordered" evidence="1">
    <location>
        <begin position="56"/>
        <end position="122"/>
    </location>
</feature>
<feature type="compositionally biased region" description="Low complexity" evidence="1">
    <location>
        <begin position="100"/>
        <end position="111"/>
    </location>
</feature>
<accession>A0A238H2I7</accession>
<reference evidence="2 3" key="1">
    <citation type="submission" date="2017-04" db="EMBL/GenBank/DDBJ databases">
        <authorList>
            <person name="Afonso C.L."/>
            <person name="Miller P.J."/>
            <person name="Scott M.A."/>
            <person name="Spackman E."/>
            <person name="Goraichik I."/>
            <person name="Dimitrov K.M."/>
            <person name="Suarez D.L."/>
            <person name="Swayne D.E."/>
        </authorList>
    </citation>
    <scope>NUCLEOTIDE SEQUENCE [LARGE SCALE GENOMIC DNA]</scope>
    <source>
        <strain evidence="2">LMG 28154</strain>
    </source>
</reference>
<dbReference type="RefSeq" id="WP_143757372.1">
    <property type="nucleotide sequence ID" value="NZ_FXAN01000040.1"/>
</dbReference>
<name>A0A238H2I7_9BURK</name>
<protein>
    <submittedName>
        <fullName evidence="2">Uncharacterized protein</fullName>
    </submittedName>
</protein>
<evidence type="ECO:0000313" key="3">
    <source>
        <dbReference type="Proteomes" id="UP000198460"/>
    </source>
</evidence>
<sequence>MSAVVSLNNTGAVNWLDYRDSQGASENGILLSRAPKSIEQEMTRQIKQRALAASFGTKADRAAGTSNFSNNLFPASSMERPLAERPGNEPRMRRKTEGDPSATTVSASSSPKITTGTNDIVPQITGHGVQGGWGAASDATPDTPLLSPSEFTHQVVVPRISDRTKKIDLQVCHSAEGRYPLAQIVANMTGIPTIGYKGEMRAMSNADKIFNSKLFFPEEGGKAKKTIEAAERQFMEKQNASGNNNVMSMMLMCLPCRSGNNQIEESDSNNTFQHGPVEGRRIPGSTSRDSPGVFSDAPSSSRGAARIDNLLNVGASGSESVQRERLRNAFLEIMNDQYGRLLVDEIEPAVLDKRIRFNFLDNSLGNHMDVSDAGSHHAIVNINFQNDNVGQNSSALRNALRQALDIANGVDIVPKEDL</sequence>
<organism evidence="2 3">
    <name type="scientific">Burkholderia singularis</name>
    <dbReference type="NCBI Taxonomy" id="1503053"/>
    <lineage>
        <taxon>Bacteria</taxon>
        <taxon>Pseudomonadati</taxon>
        <taxon>Pseudomonadota</taxon>
        <taxon>Betaproteobacteria</taxon>
        <taxon>Burkholderiales</taxon>
        <taxon>Burkholderiaceae</taxon>
        <taxon>Burkholderia</taxon>
        <taxon>pseudomallei group</taxon>
    </lineage>
</organism>
<evidence type="ECO:0000256" key="1">
    <source>
        <dbReference type="SAM" id="MobiDB-lite"/>
    </source>
</evidence>
<dbReference type="EMBL" id="FXAN01000040">
    <property type="protein sequence ID" value="SMF99447.1"/>
    <property type="molecule type" value="Genomic_DNA"/>
</dbReference>
<dbReference type="Proteomes" id="UP000198460">
    <property type="component" value="Unassembled WGS sequence"/>
</dbReference>
<feature type="region of interest" description="Disordered" evidence="1">
    <location>
        <begin position="265"/>
        <end position="301"/>
    </location>
</feature>
<dbReference type="AlphaFoldDB" id="A0A238H2I7"/>
<feature type="compositionally biased region" description="Polar residues" evidence="1">
    <location>
        <begin position="64"/>
        <end position="74"/>
    </location>
</feature>
<proteinExistence type="predicted"/>
<gene>
    <name evidence="2" type="ORF">BSIN_0177</name>
</gene>
<feature type="compositionally biased region" description="Basic and acidic residues" evidence="1">
    <location>
        <begin position="81"/>
        <end position="98"/>
    </location>
</feature>